<evidence type="ECO:0000313" key="2">
    <source>
        <dbReference type="Proteomes" id="UP000238954"/>
    </source>
</evidence>
<dbReference type="AlphaFoldDB" id="A0A2S8BAC4"/>
<accession>A0A2S8BAC4</accession>
<dbReference type="Gene3D" id="3.30.470.20">
    <property type="entry name" value="ATP-grasp fold, B domain"/>
    <property type="match status" value="1"/>
</dbReference>
<dbReference type="OrthoDB" id="9807426at2"/>
<gene>
    <name evidence="1" type="ORF">CVO77_11885</name>
</gene>
<dbReference type="EMBL" id="PHFW01000002">
    <property type="protein sequence ID" value="PQM29361.1"/>
    <property type="molecule type" value="Genomic_DNA"/>
</dbReference>
<comment type="caution">
    <text evidence="1">The sequence shown here is derived from an EMBL/GenBank/DDBJ whole genome shotgun (WGS) entry which is preliminary data.</text>
</comment>
<protein>
    <submittedName>
        <fullName evidence="1">Uncharacterized protein</fullName>
    </submittedName>
</protein>
<sequence length="49" mass="5127">MIEATHISKLLAGYRREPAANIEAVTGVLGALSAMAADLEKAATRQGCR</sequence>
<name>A0A2S8BAC4_9SPHN</name>
<organism evidence="1 2">
    <name type="scientific">Sphingopyxis lindanitolerans</name>
    <dbReference type="NCBI Taxonomy" id="2054227"/>
    <lineage>
        <taxon>Bacteria</taxon>
        <taxon>Pseudomonadati</taxon>
        <taxon>Pseudomonadota</taxon>
        <taxon>Alphaproteobacteria</taxon>
        <taxon>Sphingomonadales</taxon>
        <taxon>Sphingomonadaceae</taxon>
        <taxon>Sphingopyxis</taxon>
    </lineage>
</organism>
<keyword evidence="2" id="KW-1185">Reference proteome</keyword>
<dbReference type="RefSeq" id="WP_106000801.1">
    <property type="nucleotide sequence ID" value="NZ_CM009578.1"/>
</dbReference>
<dbReference type="Pfam" id="PF13549">
    <property type="entry name" value="ATP-grasp_5"/>
    <property type="match status" value="1"/>
</dbReference>
<dbReference type="Proteomes" id="UP000238954">
    <property type="component" value="Chromosome"/>
</dbReference>
<proteinExistence type="predicted"/>
<evidence type="ECO:0000313" key="1">
    <source>
        <dbReference type="EMBL" id="PQM29361.1"/>
    </source>
</evidence>
<reference evidence="2" key="1">
    <citation type="submission" date="2017-11" db="EMBL/GenBank/DDBJ databases">
        <title>The complete genome sequence of Sphingopyxis pomeranensis sp. nov. strain WS5A3p.</title>
        <authorList>
            <person name="Kaminski M.A."/>
        </authorList>
    </citation>
    <scope>NUCLEOTIDE SEQUENCE [LARGE SCALE GENOMIC DNA]</scope>
    <source>
        <strain evidence="2">WS5A3p</strain>
    </source>
</reference>